<dbReference type="EMBL" id="HAEB01015309">
    <property type="protein sequence ID" value="SBQ61836.1"/>
    <property type="molecule type" value="Transcribed_RNA"/>
</dbReference>
<sequence length="99" mass="11547">MQSNILVFEHLFGFGFFACLIILYHYSRQPSTLISDRLNSGIPLLTARLSARPWPTHLQQPTKTHLDLYWMSMLSCSLNRQPRILTPSKLFRPRPDHLP</sequence>
<name>A0A1A8FSU9_9TELE</name>
<accession>A0A1A8FSU9</accession>
<protein>
    <submittedName>
        <fullName evidence="2">Zinc finger protein, multitype 1</fullName>
    </submittedName>
</protein>
<evidence type="ECO:0000313" key="2">
    <source>
        <dbReference type="EMBL" id="SBQ61836.1"/>
    </source>
</evidence>
<reference evidence="2" key="2">
    <citation type="submission" date="2016-06" db="EMBL/GenBank/DDBJ databases">
        <title>The genome of a short-lived fish provides insights into sex chromosome evolution and the genetic control of aging.</title>
        <authorList>
            <person name="Reichwald K."/>
            <person name="Felder M."/>
            <person name="Petzold A."/>
            <person name="Koch P."/>
            <person name="Groth M."/>
            <person name="Platzer M."/>
        </authorList>
    </citation>
    <scope>NUCLEOTIDE SEQUENCE</scope>
    <source>
        <tissue evidence="2">Brain</tissue>
    </source>
</reference>
<reference evidence="2" key="1">
    <citation type="submission" date="2016-05" db="EMBL/GenBank/DDBJ databases">
        <authorList>
            <person name="Lavstsen T."/>
            <person name="Jespersen J.S."/>
        </authorList>
    </citation>
    <scope>NUCLEOTIDE SEQUENCE</scope>
    <source>
        <tissue evidence="2">Brain</tissue>
    </source>
</reference>
<keyword evidence="1" id="KW-0472">Membrane</keyword>
<feature type="transmembrane region" description="Helical" evidence="1">
    <location>
        <begin position="6"/>
        <end position="27"/>
    </location>
</feature>
<gene>
    <name evidence="2" type="primary">ZFPM1</name>
</gene>
<keyword evidence="1" id="KW-0812">Transmembrane</keyword>
<evidence type="ECO:0000256" key="1">
    <source>
        <dbReference type="SAM" id="Phobius"/>
    </source>
</evidence>
<feature type="non-terminal residue" evidence="2">
    <location>
        <position position="99"/>
    </location>
</feature>
<proteinExistence type="predicted"/>
<dbReference type="AlphaFoldDB" id="A0A1A8FSU9"/>
<organism evidence="2">
    <name type="scientific">Nothobranchius korthausae</name>
    <dbReference type="NCBI Taxonomy" id="1143690"/>
    <lineage>
        <taxon>Eukaryota</taxon>
        <taxon>Metazoa</taxon>
        <taxon>Chordata</taxon>
        <taxon>Craniata</taxon>
        <taxon>Vertebrata</taxon>
        <taxon>Euteleostomi</taxon>
        <taxon>Actinopterygii</taxon>
        <taxon>Neopterygii</taxon>
        <taxon>Teleostei</taxon>
        <taxon>Neoteleostei</taxon>
        <taxon>Acanthomorphata</taxon>
        <taxon>Ovalentaria</taxon>
        <taxon>Atherinomorphae</taxon>
        <taxon>Cyprinodontiformes</taxon>
        <taxon>Nothobranchiidae</taxon>
        <taxon>Nothobranchius</taxon>
    </lineage>
</organism>
<keyword evidence="1" id="KW-1133">Transmembrane helix</keyword>